<feature type="domain" description="EDRF1 TPR repeats region" evidence="2">
    <location>
        <begin position="758"/>
        <end position="1122"/>
    </location>
</feature>
<feature type="compositionally biased region" description="Polar residues" evidence="1">
    <location>
        <begin position="208"/>
        <end position="218"/>
    </location>
</feature>
<dbReference type="Pfam" id="PF23723">
    <property type="entry name" value="TPR_EDRF1"/>
    <property type="match status" value="1"/>
</dbReference>
<proteinExistence type="predicted"/>
<reference evidence="4" key="1">
    <citation type="submission" date="2022-01" db="EMBL/GenBank/DDBJ databases">
        <authorList>
            <person name="King R."/>
        </authorList>
    </citation>
    <scope>NUCLEOTIDE SEQUENCE</scope>
</reference>
<feature type="compositionally biased region" description="Basic residues" evidence="1">
    <location>
        <begin position="562"/>
        <end position="572"/>
    </location>
</feature>
<feature type="domain" description="EDRF1 N-terminal" evidence="3">
    <location>
        <begin position="219"/>
        <end position="465"/>
    </location>
</feature>
<evidence type="ECO:0000256" key="1">
    <source>
        <dbReference type="SAM" id="MobiDB-lite"/>
    </source>
</evidence>
<dbReference type="SUPFAM" id="SSF48452">
    <property type="entry name" value="TPR-like"/>
    <property type="match status" value="1"/>
</dbReference>
<evidence type="ECO:0000259" key="2">
    <source>
        <dbReference type="Pfam" id="PF23723"/>
    </source>
</evidence>
<dbReference type="InterPro" id="IPR056583">
    <property type="entry name" value="EDRF1_TPR"/>
</dbReference>
<gene>
    <name evidence="4" type="ORF">PSYICH_LOCUS187</name>
</gene>
<dbReference type="OrthoDB" id="419432at2759"/>
<dbReference type="AlphaFoldDB" id="A0A9P0CGT3"/>
<keyword evidence="5" id="KW-1185">Reference proteome</keyword>
<protein>
    <recommendedName>
        <fullName evidence="6">Erythroid differentiation-related factor 1</fullName>
    </recommendedName>
</protein>
<feature type="domain" description="EDRF1 N-terminal" evidence="3">
    <location>
        <begin position="13"/>
        <end position="187"/>
    </location>
</feature>
<dbReference type="GO" id="GO:0045893">
    <property type="term" value="P:positive regulation of DNA-templated transcription"/>
    <property type="evidence" value="ECO:0007669"/>
    <property type="project" value="TreeGrafter"/>
</dbReference>
<evidence type="ECO:0000313" key="5">
    <source>
        <dbReference type="Proteomes" id="UP001153636"/>
    </source>
</evidence>
<feature type="region of interest" description="Disordered" evidence="1">
    <location>
        <begin position="186"/>
        <end position="218"/>
    </location>
</feature>
<dbReference type="Proteomes" id="UP001153636">
    <property type="component" value="Chromosome 1"/>
</dbReference>
<feature type="compositionally biased region" description="Polar residues" evidence="1">
    <location>
        <begin position="186"/>
        <end position="197"/>
    </location>
</feature>
<evidence type="ECO:0000259" key="3">
    <source>
        <dbReference type="Pfam" id="PF23788"/>
    </source>
</evidence>
<dbReference type="EMBL" id="OV651813">
    <property type="protein sequence ID" value="CAH1099808.1"/>
    <property type="molecule type" value="Genomic_DNA"/>
</dbReference>
<feature type="region of interest" description="Disordered" evidence="1">
    <location>
        <begin position="539"/>
        <end position="586"/>
    </location>
</feature>
<dbReference type="PANTHER" id="PTHR15000">
    <property type="entry name" value="ERYTHROID DIFFERENTIATION-RELATED FACTOR 1"/>
    <property type="match status" value="1"/>
</dbReference>
<dbReference type="InterPro" id="IPR011990">
    <property type="entry name" value="TPR-like_helical_dom_sf"/>
</dbReference>
<name>A0A9P0CGT3_9CUCU</name>
<dbReference type="InterPro" id="IPR056582">
    <property type="entry name" value="EDRF1_N"/>
</dbReference>
<dbReference type="Gene3D" id="1.25.40.10">
    <property type="entry name" value="Tetratricopeptide repeat domain"/>
    <property type="match status" value="1"/>
</dbReference>
<organism evidence="4 5">
    <name type="scientific">Psylliodes chrysocephalus</name>
    <dbReference type="NCBI Taxonomy" id="3402493"/>
    <lineage>
        <taxon>Eukaryota</taxon>
        <taxon>Metazoa</taxon>
        <taxon>Ecdysozoa</taxon>
        <taxon>Arthropoda</taxon>
        <taxon>Hexapoda</taxon>
        <taxon>Insecta</taxon>
        <taxon>Pterygota</taxon>
        <taxon>Neoptera</taxon>
        <taxon>Endopterygota</taxon>
        <taxon>Coleoptera</taxon>
        <taxon>Polyphaga</taxon>
        <taxon>Cucujiformia</taxon>
        <taxon>Chrysomeloidea</taxon>
        <taxon>Chrysomelidae</taxon>
        <taxon>Galerucinae</taxon>
        <taxon>Alticini</taxon>
        <taxon>Psylliodes</taxon>
    </lineage>
</organism>
<accession>A0A9P0CGT3</accession>
<dbReference type="Pfam" id="PF23788">
    <property type="entry name" value="EDRF1_N"/>
    <property type="match status" value="2"/>
</dbReference>
<dbReference type="PANTHER" id="PTHR15000:SF1">
    <property type="entry name" value="ERYTHROID DIFFERENTIATION-RELATED FACTOR 1"/>
    <property type="match status" value="1"/>
</dbReference>
<evidence type="ECO:0000313" key="4">
    <source>
        <dbReference type="EMBL" id="CAH1099808.1"/>
    </source>
</evidence>
<sequence length="1136" mass="131339">MEENSKDLSENEEIKSTAVVKYSFPKPAQFMKLQCNTDLNLPPSNWLSSSADSYGLQHVLTHHKGFSSFKMAQMFPDCVGEVDVVSDAENIKKLLKMPYHKGHISMMVHRIENTLLIDDFDIYKHLLKTAETEWEWLRKFFFENISRATYDEDRNLYINSRRREALKEKSLVSKFLYHSLVPTETTENNKQLENNQPVKDPLLPEPSPSTECPDSPTSTHKYNRNVVWTFEDIEMLLGTDMPIFGGGTHPCISLRLRDMSKPINVLTGIDYWLDNLMSNVPEVVMCYHLNGIVQKYELIKTEDLPRMDNSKFSPKLIRDVAQSILSFLKSNATKAGHTYWLFKGKDEEVIKLYDLTSLCSEKDVEKGQNPFTIPVAMLLYRVARNMKHSSDRSQPGTIRMLLKNCIKLLPQEKYPEIVTSSLYMLSDLYVPAKTNPENPGLNDNENEEENEAYYEDDMPDEEDEEQAMKILVLENNRFEKFKNYYKPPAPIVGGVEERCIQAIQHVSAGLNCLKFFPITNANEKSPTKQNEEEIKMAKPFEPIPMPYSKLNDNKLASDSTKKSKKKDRKKKAENKNQEKLTNALLPKNLNEAQPLPTWQETETNNISWKDHLKTLLYEKAVLVYATLSEHHFLSGNYGLSLKYIGYLARCQLIMNMLQYASNALRENCLLGRAGDCCIMMIQYWAKCEQYNEQLHSAQEEDFKMLEQLEQDEQFYNISIGESEMRCVFLFDIRTIEQMLLKSIECYEAALKLSESDSILRRLANSLNEVGSYYLNRAKVEKKVNDITLTCKKAETYLIRGLELFEKVKDDANVALLYTNIGHLYRLLAHANTPADRGEITQQEKVHYNKAIMNYKKALQVLGDRDNCPGIWDAVKWELSTALFNMGWIMHENPPAHLSKPEAEREVIETLQKALQYCDFDENNPKYPLYIYRAAIIHYRIGSLYHSHIWSAPNDSANRKNIIQLAKINYEKASKMYLQSSDAVNYLTSQMQRVALSEYLAETTNALNTKIKHLQHCLEIVLELNEMIQLLVDKKIDIEEKSEEDEEKTDSKTKFKTCFSLLKLVSTRLQQVLKLLVKCCLTKPPPNKDCEKLAELYKKCYKRSFDLKEGLNCEELLIKLRTVLAAIRSECEILNDL</sequence>
<evidence type="ECO:0008006" key="6">
    <source>
        <dbReference type="Google" id="ProtNLM"/>
    </source>
</evidence>